<proteinExistence type="inferred from homology"/>
<dbReference type="PANTHER" id="PTHR28620">
    <property type="entry name" value="CENTROMERE PROTEIN V"/>
    <property type="match status" value="1"/>
</dbReference>
<dbReference type="InterPro" id="IPR052355">
    <property type="entry name" value="CENP-V-like"/>
</dbReference>
<evidence type="ECO:0000313" key="6">
    <source>
        <dbReference type="Proteomes" id="UP001548189"/>
    </source>
</evidence>
<keyword evidence="2" id="KW-0479">Metal-binding</keyword>
<feature type="domain" description="CENP-V/GFA" evidence="4">
    <location>
        <begin position="1"/>
        <end position="110"/>
    </location>
</feature>
<evidence type="ECO:0000256" key="1">
    <source>
        <dbReference type="ARBA" id="ARBA00005495"/>
    </source>
</evidence>
<dbReference type="InterPro" id="IPR006913">
    <property type="entry name" value="CENP-V/GFA"/>
</dbReference>
<name>A0ABV2BUW3_9GAMM</name>
<dbReference type="SUPFAM" id="SSF51316">
    <property type="entry name" value="Mss4-like"/>
    <property type="match status" value="1"/>
</dbReference>
<reference evidence="5 6" key="1">
    <citation type="submission" date="2024-06" db="EMBL/GenBank/DDBJ databases">
        <authorList>
            <person name="Li F."/>
        </authorList>
    </citation>
    <scope>NUCLEOTIDE SEQUENCE [LARGE SCALE GENOMIC DNA]</scope>
    <source>
        <strain evidence="5 6">GXAS 311</strain>
    </source>
</reference>
<evidence type="ECO:0000256" key="2">
    <source>
        <dbReference type="ARBA" id="ARBA00022723"/>
    </source>
</evidence>
<accession>A0ABV2BUW3</accession>
<dbReference type="PROSITE" id="PS51891">
    <property type="entry name" value="CENP_V_GFA"/>
    <property type="match status" value="1"/>
</dbReference>
<keyword evidence="3" id="KW-0862">Zinc</keyword>
<dbReference type="InterPro" id="IPR011057">
    <property type="entry name" value="Mss4-like_sf"/>
</dbReference>
<evidence type="ECO:0000256" key="3">
    <source>
        <dbReference type="ARBA" id="ARBA00022833"/>
    </source>
</evidence>
<keyword evidence="6" id="KW-1185">Reference proteome</keyword>
<dbReference type="Proteomes" id="UP001548189">
    <property type="component" value="Unassembled WGS sequence"/>
</dbReference>
<comment type="similarity">
    <text evidence="1">Belongs to the Gfa family.</text>
</comment>
<evidence type="ECO:0000313" key="5">
    <source>
        <dbReference type="EMBL" id="MET1255679.1"/>
    </source>
</evidence>
<dbReference type="EMBL" id="JBEVCJ010000012">
    <property type="protein sequence ID" value="MET1255679.1"/>
    <property type="molecule type" value="Genomic_DNA"/>
</dbReference>
<dbReference type="PANTHER" id="PTHR28620:SF1">
    <property type="entry name" value="CENP-V_GFA DOMAIN-CONTAINING PROTEIN"/>
    <property type="match status" value="1"/>
</dbReference>
<dbReference type="RefSeq" id="WP_353896263.1">
    <property type="nucleotide sequence ID" value="NZ_JBEVCJ010000012.1"/>
</dbReference>
<dbReference type="Gene3D" id="2.170.150.70">
    <property type="match status" value="1"/>
</dbReference>
<gene>
    <name evidence="5" type="ORF">ABVT43_11130</name>
</gene>
<comment type="caution">
    <text evidence="5">The sequence shown here is derived from an EMBL/GenBank/DDBJ whole genome shotgun (WGS) entry which is preliminary data.</text>
</comment>
<dbReference type="Pfam" id="PF04828">
    <property type="entry name" value="GFA"/>
    <property type="match status" value="1"/>
</dbReference>
<protein>
    <submittedName>
        <fullName evidence="5">Aldehyde-activating protein</fullName>
    </submittedName>
</protein>
<organism evidence="5 6">
    <name type="scientific">Aliikangiella maris</name>
    <dbReference type="NCBI Taxonomy" id="3162458"/>
    <lineage>
        <taxon>Bacteria</taxon>
        <taxon>Pseudomonadati</taxon>
        <taxon>Pseudomonadota</taxon>
        <taxon>Gammaproteobacteria</taxon>
        <taxon>Oceanospirillales</taxon>
        <taxon>Pleioneaceae</taxon>
        <taxon>Aliikangiella</taxon>
    </lineage>
</organism>
<evidence type="ECO:0000259" key="4">
    <source>
        <dbReference type="PROSITE" id="PS51891"/>
    </source>
</evidence>
<sequence length="115" mass="13091">MKLSCHCRNIELIVSNKPTQLTECNCSICRRYAALWGYYTPKEVEVTINRQPPLEYTQDEGALTVKICSQCGCVCHYETLKEITPAKVGINFRMAENIEELKDIDVRSFDGANLL</sequence>